<accession>A0A143FR00</accession>
<evidence type="ECO:0000313" key="3">
    <source>
        <dbReference type="Proteomes" id="UP000224936"/>
    </source>
</evidence>
<sequence>MTSHRREAMSNRATPEQLQARLGLRQSNAARPHRNRKREIKRPGKGHRKAWKREEQ</sequence>
<evidence type="ECO:0000256" key="1">
    <source>
        <dbReference type="SAM" id="MobiDB-lite"/>
    </source>
</evidence>
<organism evidence="2 3">
    <name type="scientific">Mycobacterium phage Burger</name>
    <dbReference type="NCBI Taxonomy" id="1821721"/>
    <lineage>
        <taxon>Viruses</taxon>
        <taxon>Duplodnaviria</taxon>
        <taxon>Heunggongvirae</taxon>
        <taxon>Uroviricota</taxon>
        <taxon>Caudoviricetes</taxon>
        <taxon>Backyardiganvirus</taxon>
        <taxon>Backyardiganvirus peaches</taxon>
    </lineage>
</organism>
<protein>
    <submittedName>
        <fullName evidence="2">Uncharacterized protein</fullName>
    </submittedName>
</protein>
<dbReference type="EMBL" id="KU985094">
    <property type="protein sequence ID" value="AMW64251.1"/>
    <property type="molecule type" value="Genomic_DNA"/>
</dbReference>
<dbReference type="Proteomes" id="UP000224936">
    <property type="component" value="Segment"/>
</dbReference>
<feature type="compositionally biased region" description="Basic residues" evidence="1">
    <location>
        <begin position="31"/>
        <end position="56"/>
    </location>
</feature>
<reference evidence="3" key="1">
    <citation type="submission" date="2016-03" db="EMBL/GenBank/DDBJ databases">
        <authorList>
            <person name="Ploux O."/>
        </authorList>
    </citation>
    <scope>NUCLEOTIDE SEQUENCE [LARGE SCALE GENOMIC DNA]</scope>
</reference>
<name>A0A143FR00_9CAUD</name>
<gene>
    <name evidence="2" type="primary">80</name>
    <name evidence="2" type="ORF">SEA_BURGER_80</name>
</gene>
<proteinExistence type="predicted"/>
<evidence type="ECO:0000313" key="2">
    <source>
        <dbReference type="EMBL" id="AMW64251.1"/>
    </source>
</evidence>
<feature type="region of interest" description="Disordered" evidence="1">
    <location>
        <begin position="1"/>
        <end position="56"/>
    </location>
</feature>